<accession>A0A699JW82</accession>
<name>A0A699JW82_TANCI</name>
<protein>
    <submittedName>
        <fullName evidence="1">Uncharacterized protein</fullName>
    </submittedName>
</protein>
<organism evidence="1">
    <name type="scientific">Tanacetum cinerariifolium</name>
    <name type="common">Dalmatian daisy</name>
    <name type="synonym">Chrysanthemum cinerariifolium</name>
    <dbReference type="NCBI Taxonomy" id="118510"/>
    <lineage>
        <taxon>Eukaryota</taxon>
        <taxon>Viridiplantae</taxon>
        <taxon>Streptophyta</taxon>
        <taxon>Embryophyta</taxon>
        <taxon>Tracheophyta</taxon>
        <taxon>Spermatophyta</taxon>
        <taxon>Magnoliopsida</taxon>
        <taxon>eudicotyledons</taxon>
        <taxon>Gunneridae</taxon>
        <taxon>Pentapetalae</taxon>
        <taxon>asterids</taxon>
        <taxon>campanulids</taxon>
        <taxon>Asterales</taxon>
        <taxon>Asteraceae</taxon>
        <taxon>Asteroideae</taxon>
        <taxon>Anthemideae</taxon>
        <taxon>Anthemidinae</taxon>
        <taxon>Tanacetum</taxon>
    </lineage>
</organism>
<proteinExistence type="predicted"/>
<gene>
    <name evidence="1" type="ORF">Tci_632883</name>
</gene>
<reference evidence="1" key="1">
    <citation type="journal article" date="2019" name="Sci. Rep.">
        <title>Draft genome of Tanacetum cinerariifolium, the natural source of mosquito coil.</title>
        <authorList>
            <person name="Yamashiro T."/>
            <person name="Shiraishi A."/>
            <person name="Satake H."/>
            <person name="Nakayama K."/>
        </authorList>
    </citation>
    <scope>NUCLEOTIDE SEQUENCE</scope>
</reference>
<dbReference type="AlphaFoldDB" id="A0A699JW82"/>
<comment type="caution">
    <text evidence="1">The sequence shown here is derived from an EMBL/GenBank/DDBJ whole genome shotgun (WGS) entry which is preliminary data.</text>
</comment>
<evidence type="ECO:0000313" key="1">
    <source>
        <dbReference type="EMBL" id="GFA60911.1"/>
    </source>
</evidence>
<sequence>MRFFAFGEAEAKAESCRGKEIDHSVNERLSQTLSQINVLEAQTYYVFNLCCTTPMHTTLITTPNHLPEQMTSDVIPV</sequence>
<dbReference type="EMBL" id="BKCJ010454463">
    <property type="protein sequence ID" value="GFA60911.1"/>
    <property type="molecule type" value="Genomic_DNA"/>
</dbReference>